<feature type="region of interest" description="Disordered" evidence="1">
    <location>
        <begin position="1"/>
        <end position="22"/>
    </location>
</feature>
<accession>A0A4S4N9Q0</accession>
<keyword evidence="2" id="KW-0472">Membrane</keyword>
<dbReference type="PROSITE" id="PS51318">
    <property type="entry name" value="TAT"/>
    <property type="match status" value="1"/>
</dbReference>
<keyword evidence="2" id="KW-1133">Transmembrane helix</keyword>
<sequence length="166" mass="17353">MTQNPTSAGPDGSPHNPKPPSRRRILALGAVAAVGVGVLGARWFNIGASVTQAGLSVEDAHAMATRRDITLIDIRRPDEWARTGIGAGAHPIDMRRADFAGAVLTLVGGDAHAPIAVICARGVRSRRLAQRMAEAGFTRVLDVPEGMLGSGAGQGWLRKGLPVVRL</sequence>
<dbReference type="InterPro" id="IPR001763">
    <property type="entry name" value="Rhodanese-like_dom"/>
</dbReference>
<keyword evidence="5" id="KW-1185">Reference proteome</keyword>
<comment type="caution">
    <text evidence="4">The sequence shown here is derived from an EMBL/GenBank/DDBJ whole genome shotgun (WGS) entry which is preliminary data.</text>
</comment>
<protein>
    <submittedName>
        <fullName evidence="4">Rhodanese-like domain-containing protein</fullName>
    </submittedName>
</protein>
<dbReference type="PROSITE" id="PS50206">
    <property type="entry name" value="RHODANESE_3"/>
    <property type="match status" value="1"/>
</dbReference>
<evidence type="ECO:0000313" key="4">
    <source>
        <dbReference type="EMBL" id="THH35984.1"/>
    </source>
</evidence>
<proteinExistence type="predicted"/>
<dbReference type="SMART" id="SM00450">
    <property type="entry name" value="RHOD"/>
    <property type="match status" value="1"/>
</dbReference>
<dbReference type="CDD" id="cd00158">
    <property type="entry name" value="RHOD"/>
    <property type="match status" value="1"/>
</dbReference>
<dbReference type="AlphaFoldDB" id="A0A4S4N9Q0"/>
<feature type="domain" description="Rhodanese" evidence="3">
    <location>
        <begin position="65"/>
        <end position="165"/>
    </location>
</feature>
<evidence type="ECO:0000259" key="3">
    <source>
        <dbReference type="PROSITE" id="PS50206"/>
    </source>
</evidence>
<dbReference type="RefSeq" id="WP_136463453.1">
    <property type="nucleotide sequence ID" value="NZ_SRKY01000003.1"/>
</dbReference>
<reference evidence="4 5" key="1">
    <citation type="submission" date="2019-04" db="EMBL/GenBank/DDBJ databases">
        <title>Shimia ponticola sp. nov., isolated from seawater.</title>
        <authorList>
            <person name="Kim Y.-O."/>
            <person name="Yoon J.-H."/>
        </authorList>
    </citation>
    <scope>NUCLEOTIDE SEQUENCE [LARGE SCALE GENOMIC DNA]</scope>
    <source>
        <strain evidence="4 5">MYP11</strain>
    </source>
</reference>
<dbReference type="OrthoDB" id="9812109at2"/>
<dbReference type="InterPro" id="IPR036873">
    <property type="entry name" value="Rhodanese-like_dom_sf"/>
</dbReference>
<organism evidence="4 5">
    <name type="scientific">Aliishimia ponticola</name>
    <dbReference type="NCBI Taxonomy" id="2499833"/>
    <lineage>
        <taxon>Bacteria</taxon>
        <taxon>Pseudomonadati</taxon>
        <taxon>Pseudomonadota</taxon>
        <taxon>Alphaproteobacteria</taxon>
        <taxon>Rhodobacterales</taxon>
        <taxon>Paracoccaceae</taxon>
        <taxon>Aliishimia</taxon>
    </lineage>
</organism>
<evidence type="ECO:0000256" key="1">
    <source>
        <dbReference type="SAM" id="MobiDB-lite"/>
    </source>
</evidence>
<feature type="transmembrane region" description="Helical" evidence="2">
    <location>
        <begin position="25"/>
        <end position="44"/>
    </location>
</feature>
<dbReference type="Proteomes" id="UP000306602">
    <property type="component" value="Unassembled WGS sequence"/>
</dbReference>
<keyword evidence="2" id="KW-0812">Transmembrane</keyword>
<gene>
    <name evidence="4" type="ORF">E4Z66_13030</name>
</gene>
<dbReference type="SUPFAM" id="SSF52821">
    <property type="entry name" value="Rhodanese/Cell cycle control phosphatase"/>
    <property type="match status" value="1"/>
</dbReference>
<dbReference type="EMBL" id="SRKY01000003">
    <property type="protein sequence ID" value="THH35984.1"/>
    <property type="molecule type" value="Genomic_DNA"/>
</dbReference>
<evidence type="ECO:0000313" key="5">
    <source>
        <dbReference type="Proteomes" id="UP000306602"/>
    </source>
</evidence>
<name>A0A4S4N9Q0_9RHOB</name>
<dbReference type="Gene3D" id="3.40.250.10">
    <property type="entry name" value="Rhodanese-like domain"/>
    <property type="match status" value="1"/>
</dbReference>
<evidence type="ECO:0000256" key="2">
    <source>
        <dbReference type="SAM" id="Phobius"/>
    </source>
</evidence>
<dbReference type="Pfam" id="PF00581">
    <property type="entry name" value="Rhodanese"/>
    <property type="match status" value="1"/>
</dbReference>
<dbReference type="InterPro" id="IPR006311">
    <property type="entry name" value="TAT_signal"/>
</dbReference>